<feature type="compositionally biased region" description="Low complexity" evidence="1">
    <location>
        <begin position="108"/>
        <end position="118"/>
    </location>
</feature>
<feature type="region of interest" description="Disordered" evidence="1">
    <location>
        <begin position="1"/>
        <end position="244"/>
    </location>
</feature>
<feature type="compositionally biased region" description="Low complexity" evidence="1">
    <location>
        <begin position="205"/>
        <end position="216"/>
    </location>
</feature>
<sequence>MPACERGSCDAPRRAHDAGITQLKKHKILPHPRDPDPHPLTEATKLRNLVVETGYSSVTSSDTSSPPRLKHASKRIGAPTLPPTPPTHPHQSSTSHPRRAPAPKFDIASTSPSTPATSHLRQSPPTPDVTPPRSMPLAFRPRNCDRYPSSHTDSFKTARENPDSSDEDEGSTVRPFLHSARTSAMGVSRIPKKLPKRKEVGLGLGLESENEGTTTSRPRENSSPEESVVSDGEWRSAGEEEVEREWDDNLMRNVMVRKRPGRQLKKLHLSTSGATGEVVEDDLVSPPVATRAVRALPLHEKRASRHRPARPTVVRSSAEKLAPRIAWPAAAADPESPSTRGTHRVSAMTGRLVSSEVVEAMVVDAPPPRQRTLRHTRKHLGLRDVSSTHSTRSSAPNLVGASEPKHRLHRQAARPPEPKHQSLASNTTVSTTSSSGQSRKEILSRGGIPVVVIPERKSSGKPRAPSLRSRSSKTKRSNSLKSASLSQSSQFNEPGYFDTRPSRTRTVSQSAGSGYSVRTIDFSPSIPARRSSISAPTSRNTSRAGSLTAESLKAHNLILKQHQEAATTTQPEQPVLPIGTEKGSGTYHNRSNVDQNGDPFFGNRLSTQVTPFSQTSYETAGTAAEVSEALVVTMFPHQNRSVLVVEHRSSSEDSPISLKAPETAQLPPKMSVDANVATGPSTPTKPAHPMDTVESPLRNPRDPPEPPAIKFIPPTPATFDPEQEEDRQLGFDVDQPTVGLDIKPRRSMSLMRRAFSTRRNSGSSVPTAGLLTRTFSLSGGRGKDAIDYSTQTSKPQETPSSLYPSIEDPPADAGKLHPFWRPAHFWDDLDDSDIEDGEYGYPPIDNRPAPPRRTLSQKLKRTFAILPLEDDDHYEDQLYPTDHRTVKRSPSGNMRVVKQRSKSSLRREGNNRQLSMKDRRPSSGPGPGTFGYGFKDGNGGRVHTIPGLGLRIEYVGWSGIVNKLGEKRREQRSRKLRASISGPKGVQSGMDDVLRRRTAM</sequence>
<feature type="compositionally biased region" description="Low complexity" evidence="1">
    <location>
        <begin position="422"/>
        <end position="437"/>
    </location>
</feature>
<feature type="compositionally biased region" description="Gly residues" evidence="1">
    <location>
        <begin position="925"/>
        <end position="935"/>
    </location>
</feature>
<feature type="compositionally biased region" description="Basic and acidic residues" evidence="1">
    <location>
        <begin position="153"/>
        <end position="162"/>
    </location>
</feature>
<accession>A0AAD9WBA4</accession>
<proteinExistence type="predicted"/>
<evidence type="ECO:0000313" key="3">
    <source>
        <dbReference type="Proteomes" id="UP001285354"/>
    </source>
</evidence>
<feature type="compositionally biased region" description="Basic and acidic residues" evidence="1">
    <location>
        <begin position="7"/>
        <end position="17"/>
    </location>
</feature>
<organism evidence="2 3">
    <name type="scientific">Diplocarpon rosae</name>
    <dbReference type="NCBI Taxonomy" id="946125"/>
    <lineage>
        <taxon>Eukaryota</taxon>
        <taxon>Fungi</taxon>
        <taxon>Dikarya</taxon>
        <taxon>Ascomycota</taxon>
        <taxon>Pezizomycotina</taxon>
        <taxon>Leotiomycetes</taxon>
        <taxon>Helotiales</taxon>
        <taxon>Drepanopezizaceae</taxon>
        <taxon>Diplocarpon</taxon>
    </lineage>
</organism>
<protein>
    <submittedName>
        <fullName evidence="2">Uncharacterized protein</fullName>
    </submittedName>
</protein>
<feature type="compositionally biased region" description="Basic residues" evidence="1">
    <location>
        <begin position="371"/>
        <end position="380"/>
    </location>
</feature>
<name>A0AAD9WBA4_9HELO</name>
<dbReference type="Proteomes" id="UP001285354">
    <property type="component" value="Unassembled WGS sequence"/>
</dbReference>
<feature type="compositionally biased region" description="Polar residues" evidence="1">
    <location>
        <begin position="504"/>
        <end position="513"/>
    </location>
</feature>
<feature type="region of interest" description="Disordered" evidence="1">
    <location>
        <begin position="365"/>
        <end position="522"/>
    </location>
</feature>
<dbReference type="AlphaFoldDB" id="A0AAD9WBA4"/>
<dbReference type="EMBL" id="JAUBYV010000008">
    <property type="protein sequence ID" value="KAK2625170.1"/>
    <property type="molecule type" value="Genomic_DNA"/>
</dbReference>
<feature type="compositionally biased region" description="Low complexity" evidence="1">
    <location>
        <begin position="56"/>
        <end position="65"/>
    </location>
</feature>
<gene>
    <name evidence="2" type="ORF">QTJ16_005539</name>
</gene>
<feature type="region of interest" description="Disordered" evidence="1">
    <location>
        <begin position="836"/>
        <end position="856"/>
    </location>
</feature>
<feature type="region of interest" description="Disordered" evidence="1">
    <location>
        <begin position="967"/>
        <end position="1000"/>
    </location>
</feature>
<feature type="region of interest" description="Disordered" evidence="1">
    <location>
        <begin position="879"/>
        <end position="935"/>
    </location>
</feature>
<feature type="compositionally biased region" description="Pro residues" evidence="1">
    <location>
        <begin position="124"/>
        <end position="134"/>
    </location>
</feature>
<keyword evidence="3" id="KW-1185">Reference proteome</keyword>
<reference evidence="2" key="1">
    <citation type="submission" date="2023-06" db="EMBL/GenBank/DDBJ databases">
        <title>Draft genome of Marssonina rosae.</title>
        <authorList>
            <person name="Cheng Q."/>
        </authorList>
    </citation>
    <scope>NUCLEOTIDE SEQUENCE</scope>
    <source>
        <strain evidence="2">R4</strain>
    </source>
</reference>
<feature type="region of interest" description="Disordered" evidence="1">
    <location>
        <begin position="674"/>
        <end position="715"/>
    </location>
</feature>
<evidence type="ECO:0000313" key="2">
    <source>
        <dbReference type="EMBL" id="KAK2625170.1"/>
    </source>
</evidence>
<feature type="compositionally biased region" description="Basic and acidic residues" evidence="1">
    <location>
        <begin position="905"/>
        <end position="921"/>
    </location>
</feature>
<comment type="caution">
    <text evidence="2">The sequence shown here is derived from an EMBL/GenBank/DDBJ whole genome shotgun (WGS) entry which is preliminary data.</text>
</comment>
<evidence type="ECO:0000256" key="1">
    <source>
        <dbReference type="SAM" id="MobiDB-lite"/>
    </source>
</evidence>
<feature type="compositionally biased region" description="Polar residues" evidence="1">
    <location>
        <begin position="385"/>
        <end position="396"/>
    </location>
</feature>
<feature type="compositionally biased region" description="Low complexity" evidence="1">
    <location>
        <begin position="479"/>
        <end position="490"/>
    </location>
</feature>